<dbReference type="Pfam" id="PF07348">
    <property type="entry name" value="Syd"/>
    <property type="match status" value="1"/>
</dbReference>
<evidence type="ECO:0000256" key="3">
    <source>
        <dbReference type="ARBA" id="ARBA00023136"/>
    </source>
</evidence>
<dbReference type="AlphaFoldDB" id="A0A432ZJH5"/>
<organism evidence="4 5">
    <name type="scientific">Idiomarina seosinensis</name>
    <dbReference type="NCBI Taxonomy" id="281739"/>
    <lineage>
        <taxon>Bacteria</taxon>
        <taxon>Pseudomonadati</taxon>
        <taxon>Pseudomonadota</taxon>
        <taxon>Gammaproteobacteria</taxon>
        <taxon>Alteromonadales</taxon>
        <taxon>Idiomarinaceae</taxon>
        <taxon>Idiomarina</taxon>
    </lineage>
</organism>
<evidence type="ECO:0000313" key="4">
    <source>
        <dbReference type="EMBL" id="RUO78121.1"/>
    </source>
</evidence>
<gene>
    <name evidence="4" type="ORF">CWI81_02160</name>
</gene>
<name>A0A432ZJH5_9GAMM</name>
<evidence type="ECO:0000256" key="1">
    <source>
        <dbReference type="ARBA" id="ARBA00022475"/>
    </source>
</evidence>
<accession>A0A432ZJH5</accession>
<dbReference type="RefSeq" id="WP_126783586.1">
    <property type="nucleotide sequence ID" value="NZ_PIQF01000001.1"/>
</dbReference>
<keyword evidence="1" id="KW-1003">Cell membrane</keyword>
<dbReference type="Proteomes" id="UP000287908">
    <property type="component" value="Unassembled WGS sequence"/>
</dbReference>
<proteinExistence type="predicted"/>
<dbReference type="OrthoDB" id="5599437at2"/>
<comment type="caution">
    <text evidence="4">The sequence shown here is derived from an EMBL/GenBank/DDBJ whole genome shotgun (WGS) entry which is preliminary data.</text>
</comment>
<evidence type="ECO:0000313" key="5">
    <source>
        <dbReference type="Proteomes" id="UP000287908"/>
    </source>
</evidence>
<dbReference type="InterPro" id="IPR009948">
    <property type="entry name" value="Syd"/>
</dbReference>
<sequence>MSDALDSLMARYQEQVEPLVTEYVEEWQSPIYQQPIDDDNVNWLPCRQQPALDFEALESALEVSFHSSVKTFYGRWYAGDLKVEFRQDDEQHPISLLQVQGPEDAERLLQNLTGHVLMKRKLKQPITVFIGLAEEADDLLISIDNDSGEIGLEWIGKTQHQCLSSNLDEFLQQCSPISGENH</sequence>
<dbReference type="CDD" id="cd16323">
    <property type="entry name" value="Syd"/>
    <property type="match status" value="1"/>
</dbReference>
<dbReference type="InterPro" id="IPR038228">
    <property type="entry name" value="Syd_sf"/>
</dbReference>
<reference evidence="4 5" key="1">
    <citation type="journal article" date="2011" name="Front. Microbiol.">
        <title>Genomic signatures of strain selection and enhancement in Bacillus atrophaeus var. globigii, a historical biowarfare simulant.</title>
        <authorList>
            <person name="Gibbons H.S."/>
            <person name="Broomall S.M."/>
            <person name="McNew L.A."/>
            <person name="Daligault H."/>
            <person name="Chapman C."/>
            <person name="Bruce D."/>
            <person name="Karavis M."/>
            <person name="Krepps M."/>
            <person name="McGregor P.A."/>
            <person name="Hong C."/>
            <person name="Park K.H."/>
            <person name="Akmal A."/>
            <person name="Feldman A."/>
            <person name="Lin J.S."/>
            <person name="Chang W.E."/>
            <person name="Higgs B.W."/>
            <person name="Demirev P."/>
            <person name="Lindquist J."/>
            <person name="Liem A."/>
            <person name="Fochler E."/>
            <person name="Read T.D."/>
            <person name="Tapia R."/>
            <person name="Johnson S."/>
            <person name="Bishop-Lilly K.A."/>
            <person name="Detter C."/>
            <person name="Han C."/>
            <person name="Sozhamannan S."/>
            <person name="Rosenzweig C.N."/>
            <person name="Skowronski E.W."/>
        </authorList>
    </citation>
    <scope>NUCLEOTIDE SEQUENCE [LARGE SCALE GENOMIC DNA]</scope>
    <source>
        <strain evidence="4 5">CL-SP19</strain>
    </source>
</reference>
<keyword evidence="3" id="KW-0472">Membrane</keyword>
<keyword evidence="2" id="KW-0997">Cell inner membrane</keyword>
<dbReference type="NCBIfam" id="NF003439">
    <property type="entry name" value="PRK04968.1"/>
    <property type="match status" value="1"/>
</dbReference>
<dbReference type="GO" id="GO:0009898">
    <property type="term" value="C:cytoplasmic side of plasma membrane"/>
    <property type="evidence" value="ECO:0007669"/>
    <property type="project" value="InterPro"/>
</dbReference>
<protein>
    <submittedName>
        <fullName evidence="4">SecY-interacting protein</fullName>
    </submittedName>
</protein>
<dbReference type="Gene3D" id="3.40.1580.20">
    <property type="entry name" value="Syd protein"/>
    <property type="match status" value="1"/>
</dbReference>
<evidence type="ECO:0000256" key="2">
    <source>
        <dbReference type="ARBA" id="ARBA00022519"/>
    </source>
</evidence>
<dbReference type="EMBL" id="PIQF01000001">
    <property type="protein sequence ID" value="RUO78121.1"/>
    <property type="molecule type" value="Genomic_DNA"/>
</dbReference>
<keyword evidence="5" id="KW-1185">Reference proteome</keyword>